<dbReference type="Proteomes" id="UP000294299">
    <property type="component" value="Chromosome NFRAN"/>
</dbReference>
<organism evidence="1 2">
    <name type="scientific">Candidatus Nitrosocosmicus franklandianus</name>
    <dbReference type="NCBI Taxonomy" id="1798806"/>
    <lineage>
        <taxon>Archaea</taxon>
        <taxon>Nitrososphaerota</taxon>
        <taxon>Nitrososphaeria</taxon>
        <taxon>Nitrososphaerales</taxon>
        <taxon>Nitrososphaeraceae</taxon>
        <taxon>Candidatus Nitrosocosmicus</taxon>
    </lineage>
</organism>
<dbReference type="KEGG" id="nfn:NFRAN_2122"/>
<protein>
    <submittedName>
        <fullName evidence="1">Uncharacterized protein</fullName>
    </submittedName>
</protein>
<proteinExistence type="predicted"/>
<dbReference type="AlphaFoldDB" id="A0A484ICC2"/>
<gene>
    <name evidence="1" type="ORF">NFRAN_2122</name>
</gene>
<dbReference type="EMBL" id="LR216287">
    <property type="protein sequence ID" value="VFJ14444.1"/>
    <property type="molecule type" value="Genomic_DNA"/>
</dbReference>
<name>A0A484ICC2_9ARCH</name>
<reference evidence="1 2" key="1">
    <citation type="submission" date="2019-02" db="EMBL/GenBank/DDBJ databases">
        <authorList>
            <person name="Lehtovirta-Morley E L."/>
        </authorList>
    </citation>
    <scope>NUCLEOTIDE SEQUENCE [LARGE SCALE GENOMIC DNA]</scope>
    <source>
        <strain evidence="1">NFRAN1</strain>
    </source>
</reference>
<evidence type="ECO:0000313" key="2">
    <source>
        <dbReference type="Proteomes" id="UP000294299"/>
    </source>
</evidence>
<evidence type="ECO:0000313" key="1">
    <source>
        <dbReference type="EMBL" id="VFJ14444.1"/>
    </source>
</evidence>
<keyword evidence="2" id="KW-1185">Reference proteome</keyword>
<accession>A0A484ICC2</accession>
<sequence length="55" mass="6677">MLIRYEVRLRKRTTFYQIHSKRQLLDYADSKRNTEKSILIKNELVIILAMLLLNI</sequence>